<accession>L8WF40</accession>
<dbReference type="Proteomes" id="UP000011668">
    <property type="component" value="Unassembled WGS sequence"/>
</dbReference>
<name>L8WF40_THACA</name>
<protein>
    <submittedName>
        <fullName evidence="1">Uncharacterized protein</fullName>
    </submittedName>
</protein>
<organism evidence="1 2">
    <name type="scientific">Thanatephorus cucumeris (strain AG1-IA)</name>
    <name type="common">Rice sheath blight fungus</name>
    <name type="synonym">Rhizoctonia solani</name>
    <dbReference type="NCBI Taxonomy" id="983506"/>
    <lineage>
        <taxon>Eukaryota</taxon>
        <taxon>Fungi</taxon>
        <taxon>Dikarya</taxon>
        <taxon>Basidiomycota</taxon>
        <taxon>Agaricomycotina</taxon>
        <taxon>Agaricomycetes</taxon>
        <taxon>Cantharellales</taxon>
        <taxon>Ceratobasidiaceae</taxon>
        <taxon>Rhizoctonia</taxon>
        <taxon>Rhizoctonia solani AG-1</taxon>
    </lineage>
</organism>
<proteinExistence type="predicted"/>
<dbReference type="AlphaFoldDB" id="L8WF40"/>
<gene>
    <name evidence="1" type="ORF">AG1IA_09201</name>
</gene>
<keyword evidence="2" id="KW-1185">Reference proteome</keyword>
<dbReference type="HOGENOM" id="CLU_1961083_0_0_1"/>
<dbReference type="EMBL" id="AFRT01003079">
    <property type="protein sequence ID" value="ELU36771.1"/>
    <property type="molecule type" value="Genomic_DNA"/>
</dbReference>
<reference evidence="1 2" key="1">
    <citation type="journal article" date="2013" name="Nat. Commun.">
        <title>The evolution and pathogenic mechanisms of the rice sheath blight pathogen.</title>
        <authorList>
            <person name="Zheng A."/>
            <person name="Lin R."/>
            <person name="Xu L."/>
            <person name="Qin P."/>
            <person name="Tang C."/>
            <person name="Ai P."/>
            <person name="Zhang D."/>
            <person name="Liu Y."/>
            <person name="Sun Z."/>
            <person name="Feng H."/>
            <person name="Wang Y."/>
            <person name="Chen Y."/>
            <person name="Liang X."/>
            <person name="Fu R."/>
            <person name="Li Q."/>
            <person name="Zhang J."/>
            <person name="Yu X."/>
            <person name="Xie Z."/>
            <person name="Ding L."/>
            <person name="Guan P."/>
            <person name="Tang J."/>
            <person name="Liang Y."/>
            <person name="Wang S."/>
            <person name="Deng Q."/>
            <person name="Li S."/>
            <person name="Zhu J."/>
            <person name="Wang L."/>
            <person name="Liu H."/>
            <person name="Li P."/>
        </authorList>
    </citation>
    <scope>NUCLEOTIDE SEQUENCE [LARGE SCALE GENOMIC DNA]</scope>
    <source>
        <strain evidence="2">AG-1 IA</strain>
    </source>
</reference>
<sequence length="128" mass="14638">MWLYRCPRNSCKYLVKIRQLLRDFTNWRAGELELLVAERTVEQPGSCLKKAGLDVFVPAWQKNRGHQSFTAHSPTTFTHGGLDCGIACLYCVRKASVDDGERARHRLSKHIWLVYKLDGLITPKGYSS</sequence>
<evidence type="ECO:0000313" key="2">
    <source>
        <dbReference type="Proteomes" id="UP000011668"/>
    </source>
</evidence>
<comment type="caution">
    <text evidence="1">The sequence shown here is derived from an EMBL/GenBank/DDBJ whole genome shotgun (WGS) entry which is preliminary data.</text>
</comment>
<evidence type="ECO:0000313" key="1">
    <source>
        <dbReference type="EMBL" id="ELU36771.1"/>
    </source>
</evidence>